<feature type="transmembrane region" description="Helical" evidence="1">
    <location>
        <begin position="102"/>
        <end position="121"/>
    </location>
</feature>
<reference evidence="2" key="1">
    <citation type="submission" date="2021-01" db="EMBL/GenBank/DDBJ databases">
        <authorList>
            <person name="Corre E."/>
            <person name="Pelletier E."/>
            <person name="Niang G."/>
            <person name="Scheremetjew M."/>
            <person name="Finn R."/>
            <person name="Kale V."/>
            <person name="Holt S."/>
            <person name="Cochrane G."/>
            <person name="Meng A."/>
            <person name="Brown T."/>
            <person name="Cohen L."/>
        </authorList>
    </citation>
    <scope>NUCLEOTIDE SEQUENCE</scope>
    <source>
        <strain evidence="2">CCMP127</strain>
    </source>
</reference>
<name>A0A7S3KY81_9STRA</name>
<evidence type="ECO:0000256" key="1">
    <source>
        <dbReference type="SAM" id="Phobius"/>
    </source>
</evidence>
<keyword evidence="1" id="KW-0812">Transmembrane</keyword>
<feature type="transmembrane region" description="Helical" evidence="1">
    <location>
        <begin position="127"/>
        <end position="150"/>
    </location>
</feature>
<organism evidence="2">
    <name type="scientific">Amphora coffeiformis</name>
    <dbReference type="NCBI Taxonomy" id="265554"/>
    <lineage>
        <taxon>Eukaryota</taxon>
        <taxon>Sar</taxon>
        <taxon>Stramenopiles</taxon>
        <taxon>Ochrophyta</taxon>
        <taxon>Bacillariophyta</taxon>
        <taxon>Bacillariophyceae</taxon>
        <taxon>Bacillariophycidae</taxon>
        <taxon>Thalassiophysales</taxon>
        <taxon>Catenulaceae</taxon>
        <taxon>Amphora</taxon>
    </lineage>
</organism>
<proteinExistence type="predicted"/>
<dbReference type="AlphaFoldDB" id="A0A7S3KY81"/>
<evidence type="ECO:0000313" key="2">
    <source>
        <dbReference type="EMBL" id="CAE0402946.1"/>
    </source>
</evidence>
<protein>
    <submittedName>
        <fullName evidence="2">Uncharacterized protein</fullName>
    </submittedName>
</protein>
<feature type="transmembrane region" description="Helical" evidence="1">
    <location>
        <begin position="157"/>
        <end position="182"/>
    </location>
</feature>
<feature type="transmembrane region" description="Helical" evidence="1">
    <location>
        <begin position="194"/>
        <end position="220"/>
    </location>
</feature>
<keyword evidence="1" id="KW-1133">Transmembrane helix</keyword>
<accession>A0A7S3KY81</accession>
<feature type="transmembrane region" description="Helical" evidence="1">
    <location>
        <begin position="31"/>
        <end position="58"/>
    </location>
</feature>
<dbReference type="EMBL" id="HBIM01001358">
    <property type="protein sequence ID" value="CAE0402946.1"/>
    <property type="molecule type" value="Transcribed_RNA"/>
</dbReference>
<keyword evidence="1" id="KW-0472">Membrane</keyword>
<feature type="transmembrane region" description="Helical" evidence="1">
    <location>
        <begin position="241"/>
        <end position="263"/>
    </location>
</feature>
<gene>
    <name evidence="2" type="ORF">ACOF00016_LOCUS1179</name>
</gene>
<sequence>MSESGQGNDYFVPIEGIGGIFERVFHVFGKAWVPLICVYFITNLASIGLSLLTLAFFIGTAYHQFGNEYYYNDDESNNMYGDDVFGSQYSSSGSNRAYSDTAGIAFLFFMITELVIVYSMQSIGDGASVFAAVSVYAGDSPTILGCFRAACRKFTTLFAAALSVGFGLLLVPLFLIILIMVVVVTTSGGDPTPWLFVLVPFAIIYFIYIAIETFLVYPTIMVESCGPWQAISRSFHLVKDNFGEIFCTLFLWGFVKAIVNGIVSSSHAGQNNAISTDNSGGVRYDVNLGGAGDGFASFAIGVLFAAIGSVFQAVIYINIRVKKESMSRATLLQEMDLAADANNNAGQDARYVEMGNPNQHYPKEPGTTAIV</sequence>
<feature type="transmembrane region" description="Helical" evidence="1">
    <location>
        <begin position="295"/>
        <end position="319"/>
    </location>
</feature>